<dbReference type="GO" id="GO:0008171">
    <property type="term" value="F:O-methyltransferase activity"/>
    <property type="evidence" value="ECO:0007669"/>
    <property type="project" value="InterPro"/>
</dbReference>
<evidence type="ECO:0000313" key="8">
    <source>
        <dbReference type="EMBL" id="KIW52980.1"/>
    </source>
</evidence>
<evidence type="ECO:0000256" key="1">
    <source>
        <dbReference type="ARBA" id="ARBA00022603"/>
    </source>
</evidence>
<dbReference type="PROSITE" id="PS51683">
    <property type="entry name" value="SAM_OMT_II"/>
    <property type="match status" value="1"/>
</dbReference>
<dbReference type="OrthoDB" id="1535081at2759"/>
<dbReference type="SUPFAM" id="SSF46785">
    <property type="entry name" value="Winged helix' DNA-binding domain"/>
    <property type="match status" value="1"/>
</dbReference>
<keyword evidence="9" id="KW-1185">Reference proteome</keyword>
<dbReference type="InterPro" id="IPR001077">
    <property type="entry name" value="COMT_C"/>
</dbReference>
<dbReference type="InterPro" id="IPR036390">
    <property type="entry name" value="WH_DNA-bd_sf"/>
</dbReference>
<dbReference type="Gene3D" id="1.10.10.10">
    <property type="entry name" value="Winged helix-like DNA-binding domain superfamily/Winged helix DNA-binding domain"/>
    <property type="match status" value="1"/>
</dbReference>
<evidence type="ECO:0000256" key="3">
    <source>
        <dbReference type="ARBA" id="ARBA00022691"/>
    </source>
</evidence>
<evidence type="ECO:0000259" key="6">
    <source>
        <dbReference type="Pfam" id="PF00891"/>
    </source>
</evidence>
<sequence length="403" mass="44462">MASSIFPSADEVQKQIKALSDAASSYDASPEGHGSRMRLIGQAQELIASLTDPSDMGFKQIGQAMELVATRALLHIKAFQHIPPQGSISLSDLAEATKCQEAVLERLLRMLVCTGFVRQLPDGQYAHTKFSRAYAAMPGPGLYFQLIYDESFLNIDNIHLYFDEKGWKEPVDQRYSPYAWKAGQEGTTIWEIMAQNPARFKAFQAGIGFASASVPLTGFYNFSALNTTEADRPVLVDVGGGNGRSIMRILQAHPDLPAHKFVLQDLPEVVEQVEQELPKEVKVMAHDFFTPQPVKGAKAYFFRWIMHDYSDPVCIDILKQIVPAMAPDSVILTADLFFPSKIAGPADIPNATMDMVIFNMAGKERAEADFKKVFEAAGLEFVKSHRLEGASSGILEARLPTAK</sequence>
<dbReference type="RefSeq" id="XP_013313564.1">
    <property type="nucleotide sequence ID" value="XM_013458110.1"/>
</dbReference>
<evidence type="ECO:0000313" key="9">
    <source>
        <dbReference type="Proteomes" id="UP000054342"/>
    </source>
</evidence>
<dbReference type="PIRSF" id="PIRSF005739">
    <property type="entry name" value="O-mtase"/>
    <property type="match status" value="1"/>
</dbReference>
<dbReference type="Pfam" id="PF00891">
    <property type="entry name" value="Methyltransf_2"/>
    <property type="match status" value="1"/>
</dbReference>
<evidence type="ECO:0000256" key="5">
    <source>
        <dbReference type="PIRSR" id="PIRSR005739-1"/>
    </source>
</evidence>
<feature type="active site" description="Proton acceptor" evidence="5">
    <location>
        <position position="307"/>
    </location>
</feature>
<protein>
    <submittedName>
        <fullName evidence="8">Uncharacterized protein</fullName>
    </submittedName>
</protein>
<evidence type="ECO:0000256" key="4">
    <source>
        <dbReference type="ARBA" id="ARBA00038277"/>
    </source>
</evidence>
<comment type="similarity">
    <text evidence="4">Belongs to the class I-like SAM-binding methyltransferase superfamily. Cation-independent O-methyltransferase family.</text>
</comment>
<dbReference type="PANTHER" id="PTHR43712">
    <property type="entry name" value="PUTATIVE (AFU_ORTHOLOGUE AFUA_4G14580)-RELATED"/>
    <property type="match status" value="1"/>
</dbReference>
<feature type="domain" description="O-methyltransferase C-terminal" evidence="6">
    <location>
        <begin position="186"/>
        <end position="379"/>
    </location>
</feature>
<name>A0A0D2EEB2_9EURO</name>
<dbReference type="GO" id="GO:0046983">
    <property type="term" value="F:protein dimerization activity"/>
    <property type="evidence" value="ECO:0007669"/>
    <property type="project" value="InterPro"/>
</dbReference>
<dbReference type="Gene3D" id="3.40.50.150">
    <property type="entry name" value="Vaccinia Virus protein VP39"/>
    <property type="match status" value="1"/>
</dbReference>
<dbReference type="Pfam" id="PF08100">
    <property type="entry name" value="Dimerisation"/>
    <property type="match status" value="1"/>
</dbReference>
<dbReference type="InterPro" id="IPR012967">
    <property type="entry name" value="COMT_dimerisation"/>
</dbReference>
<dbReference type="PANTHER" id="PTHR43712:SF5">
    <property type="entry name" value="O-METHYLTRANSFERASE ASQN-RELATED"/>
    <property type="match status" value="1"/>
</dbReference>
<keyword evidence="3" id="KW-0949">S-adenosyl-L-methionine</keyword>
<organism evidence="8 9">
    <name type="scientific">Exophiala xenobiotica</name>
    <dbReference type="NCBI Taxonomy" id="348802"/>
    <lineage>
        <taxon>Eukaryota</taxon>
        <taxon>Fungi</taxon>
        <taxon>Dikarya</taxon>
        <taxon>Ascomycota</taxon>
        <taxon>Pezizomycotina</taxon>
        <taxon>Eurotiomycetes</taxon>
        <taxon>Chaetothyriomycetidae</taxon>
        <taxon>Chaetothyriales</taxon>
        <taxon>Herpotrichiellaceae</taxon>
        <taxon>Exophiala</taxon>
    </lineage>
</organism>
<proteinExistence type="inferred from homology"/>
<reference evidence="8 9" key="1">
    <citation type="submission" date="2015-01" db="EMBL/GenBank/DDBJ databases">
        <title>The Genome Sequence of Exophiala xenobiotica CBS118157.</title>
        <authorList>
            <consortium name="The Broad Institute Genomics Platform"/>
            <person name="Cuomo C."/>
            <person name="de Hoog S."/>
            <person name="Gorbushina A."/>
            <person name="Stielow B."/>
            <person name="Teixiera M."/>
            <person name="Abouelleil A."/>
            <person name="Chapman S.B."/>
            <person name="Priest M."/>
            <person name="Young S.K."/>
            <person name="Wortman J."/>
            <person name="Nusbaum C."/>
            <person name="Birren B."/>
        </authorList>
    </citation>
    <scope>NUCLEOTIDE SEQUENCE [LARGE SCALE GENOMIC DNA]</scope>
    <source>
        <strain evidence="8 9">CBS 118157</strain>
    </source>
</reference>
<dbReference type="InterPro" id="IPR036388">
    <property type="entry name" value="WH-like_DNA-bd_sf"/>
</dbReference>
<dbReference type="InterPro" id="IPR016461">
    <property type="entry name" value="COMT-like"/>
</dbReference>
<dbReference type="HOGENOM" id="CLU_005533_5_2_1"/>
<keyword evidence="2" id="KW-0808">Transferase</keyword>
<dbReference type="AlphaFoldDB" id="A0A0D2EEB2"/>
<dbReference type="GeneID" id="25330495"/>
<keyword evidence="1" id="KW-0489">Methyltransferase</keyword>
<dbReference type="SUPFAM" id="SSF53335">
    <property type="entry name" value="S-adenosyl-L-methionine-dependent methyltransferases"/>
    <property type="match status" value="1"/>
</dbReference>
<accession>A0A0D2EEB2</accession>
<feature type="domain" description="O-methyltransferase dimerisation" evidence="7">
    <location>
        <begin position="76"/>
        <end position="135"/>
    </location>
</feature>
<gene>
    <name evidence="8" type="ORF">PV05_08587</name>
</gene>
<evidence type="ECO:0000256" key="2">
    <source>
        <dbReference type="ARBA" id="ARBA00022679"/>
    </source>
</evidence>
<dbReference type="Proteomes" id="UP000054342">
    <property type="component" value="Unassembled WGS sequence"/>
</dbReference>
<dbReference type="GO" id="GO:0032259">
    <property type="term" value="P:methylation"/>
    <property type="evidence" value="ECO:0007669"/>
    <property type="project" value="UniProtKB-KW"/>
</dbReference>
<dbReference type="EMBL" id="KN847321">
    <property type="protein sequence ID" value="KIW52980.1"/>
    <property type="molecule type" value="Genomic_DNA"/>
</dbReference>
<evidence type="ECO:0000259" key="7">
    <source>
        <dbReference type="Pfam" id="PF08100"/>
    </source>
</evidence>
<dbReference type="InterPro" id="IPR029063">
    <property type="entry name" value="SAM-dependent_MTases_sf"/>
</dbReference>